<dbReference type="HOGENOM" id="CLU_2254486_0_0_1"/>
<protein>
    <submittedName>
        <fullName evidence="2">Uncharacterized protein</fullName>
    </submittedName>
</protein>
<feature type="region of interest" description="Disordered" evidence="1">
    <location>
        <begin position="1"/>
        <end position="21"/>
    </location>
</feature>
<reference evidence="2" key="1">
    <citation type="submission" date="2015-04" db="UniProtKB">
        <authorList>
            <consortium name="EnsemblPlants"/>
        </authorList>
    </citation>
    <scope>IDENTIFICATION</scope>
    <source>
        <strain evidence="2">SL10</strain>
    </source>
</reference>
<reference evidence="2" key="2">
    <citation type="submission" date="2018-04" db="EMBL/GenBank/DDBJ databases">
        <title>OnivRS2 (Oryza nivara Reference Sequence Version 2).</title>
        <authorList>
            <person name="Zhang J."/>
            <person name="Kudrna D."/>
            <person name="Lee S."/>
            <person name="Talag J."/>
            <person name="Rajasekar S."/>
            <person name="Welchert J."/>
            <person name="Hsing Y.-I."/>
            <person name="Wing R.A."/>
        </authorList>
    </citation>
    <scope>NUCLEOTIDE SEQUENCE [LARGE SCALE GENOMIC DNA]</scope>
    <source>
        <strain evidence="2">SL10</strain>
    </source>
</reference>
<dbReference type="Gramene" id="ONIVA06G02020.1">
    <property type="protein sequence ID" value="ONIVA06G02020.1"/>
    <property type="gene ID" value="ONIVA06G02020"/>
</dbReference>
<evidence type="ECO:0000256" key="1">
    <source>
        <dbReference type="SAM" id="MobiDB-lite"/>
    </source>
</evidence>
<proteinExistence type="predicted"/>
<name>A0A0E0HKA9_ORYNI</name>
<dbReference type="AlphaFoldDB" id="A0A0E0HKA9"/>
<dbReference type="Proteomes" id="UP000006591">
    <property type="component" value="Chromosome 6"/>
</dbReference>
<keyword evidence="3" id="KW-1185">Reference proteome</keyword>
<sequence length="104" mass="11159">MLPYPFSLPPELEASCSPPPPPELLRRLRRAGDPARLGGGGAAVVRKEAIPVRQSGHGISPAIPAESAGPLKTDGAGICSFIEAIRNLRRQRGNRWPRNDQSET</sequence>
<accession>A0A0E0HKA9</accession>
<evidence type="ECO:0000313" key="3">
    <source>
        <dbReference type="Proteomes" id="UP000006591"/>
    </source>
</evidence>
<evidence type="ECO:0000313" key="2">
    <source>
        <dbReference type="EnsemblPlants" id="ONIVA06G02020.1"/>
    </source>
</evidence>
<organism evidence="2">
    <name type="scientific">Oryza nivara</name>
    <name type="common">Indian wild rice</name>
    <name type="synonym">Oryza sativa f. spontanea</name>
    <dbReference type="NCBI Taxonomy" id="4536"/>
    <lineage>
        <taxon>Eukaryota</taxon>
        <taxon>Viridiplantae</taxon>
        <taxon>Streptophyta</taxon>
        <taxon>Embryophyta</taxon>
        <taxon>Tracheophyta</taxon>
        <taxon>Spermatophyta</taxon>
        <taxon>Magnoliopsida</taxon>
        <taxon>Liliopsida</taxon>
        <taxon>Poales</taxon>
        <taxon>Poaceae</taxon>
        <taxon>BOP clade</taxon>
        <taxon>Oryzoideae</taxon>
        <taxon>Oryzeae</taxon>
        <taxon>Oryzinae</taxon>
        <taxon>Oryza</taxon>
    </lineage>
</organism>
<dbReference type="EnsemblPlants" id="ONIVA06G02020.1">
    <property type="protein sequence ID" value="ONIVA06G02020.1"/>
    <property type="gene ID" value="ONIVA06G02020"/>
</dbReference>